<feature type="domain" description="Dedicator of cytokinesis TPR repeats region" evidence="1">
    <location>
        <begin position="1"/>
        <end position="175"/>
    </location>
</feature>
<organism evidence="3">
    <name type="scientific">Medioppia subpectinata</name>
    <dbReference type="NCBI Taxonomy" id="1979941"/>
    <lineage>
        <taxon>Eukaryota</taxon>
        <taxon>Metazoa</taxon>
        <taxon>Ecdysozoa</taxon>
        <taxon>Arthropoda</taxon>
        <taxon>Chelicerata</taxon>
        <taxon>Arachnida</taxon>
        <taxon>Acari</taxon>
        <taxon>Acariformes</taxon>
        <taxon>Sarcoptiformes</taxon>
        <taxon>Oribatida</taxon>
        <taxon>Brachypylina</taxon>
        <taxon>Oppioidea</taxon>
        <taxon>Oppiidae</taxon>
        <taxon>Medioppia</taxon>
    </lineage>
</organism>
<evidence type="ECO:0000313" key="4">
    <source>
        <dbReference type="Proteomes" id="UP000759131"/>
    </source>
</evidence>
<proteinExistence type="predicted"/>
<dbReference type="InterPro" id="IPR056372">
    <property type="entry name" value="TPR_DOCK"/>
</dbReference>
<keyword evidence="4" id="KW-1185">Reference proteome</keyword>
<dbReference type="OrthoDB" id="18896at2759"/>
<feature type="non-terminal residue" evidence="3">
    <location>
        <position position="1"/>
    </location>
</feature>
<dbReference type="PANTHER" id="PTHR45653:SF10">
    <property type="entry name" value="MYOBLAST CITY, ISOFORM B"/>
    <property type="match status" value="1"/>
</dbReference>
<dbReference type="GO" id="GO:0031267">
    <property type="term" value="F:small GTPase binding"/>
    <property type="evidence" value="ECO:0007669"/>
    <property type="project" value="TreeGrafter"/>
</dbReference>
<dbReference type="EMBL" id="CAJPIZ010045870">
    <property type="protein sequence ID" value="CAG2122271.1"/>
    <property type="molecule type" value="Genomic_DNA"/>
</dbReference>
<reference evidence="3" key="1">
    <citation type="submission" date="2020-11" db="EMBL/GenBank/DDBJ databases">
        <authorList>
            <person name="Tran Van P."/>
        </authorList>
    </citation>
    <scope>NUCLEOTIDE SEQUENCE</scope>
</reference>
<dbReference type="GO" id="GO:0007264">
    <property type="term" value="P:small GTPase-mediated signal transduction"/>
    <property type="evidence" value="ECO:0007669"/>
    <property type="project" value="InterPro"/>
</dbReference>
<evidence type="ECO:0000259" key="1">
    <source>
        <dbReference type="Pfam" id="PF23554"/>
    </source>
</evidence>
<dbReference type="EMBL" id="CAJPIZ010045888">
    <property type="protein sequence ID" value="CAG2122274.1"/>
    <property type="molecule type" value="Genomic_DNA"/>
</dbReference>
<dbReference type="GO" id="GO:0007520">
    <property type="term" value="P:myoblast fusion"/>
    <property type="evidence" value="ECO:0007669"/>
    <property type="project" value="TreeGrafter"/>
</dbReference>
<gene>
    <name evidence="2" type="ORF">OSB1V03_LOCUS22217</name>
    <name evidence="3" type="ORF">OSB1V03_LOCUS22220</name>
</gene>
<sequence length="230" mass="27631">MTPFHYNQYINHFQTRTDLLDFLMEILTVFRDLVKIVFPKDWNEMILLQNSVLLNALRHFAHCIRDHFLHPFEVQLWNNFFHCSIAFLTQEFLQLENFSQNKRNKMIARYKDMRREMAFEIRSMWFNLGQYKIQFVPSMVGPFLEMTLIPEMELRKATIPIFFDMMQCEFYSPKSGAYTLHVASYHNADSPVHQRNTECKTNFRNFENEMITQLDALIEGGRGDEQFKDL</sequence>
<accession>A0A7R9QLC4</accession>
<dbReference type="GO" id="GO:0005886">
    <property type="term" value="C:plasma membrane"/>
    <property type="evidence" value="ECO:0007669"/>
    <property type="project" value="TreeGrafter"/>
</dbReference>
<evidence type="ECO:0000313" key="2">
    <source>
        <dbReference type="EMBL" id="CAD7649041.1"/>
    </source>
</evidence>
<dbReference type="PANTHER" id="PTHR45653">
    <property type="entry name" value="DEDICATOR OF CYTOKINESIS"/>
    <property type="match status" value="1"/>
</dbReference>
<dbReference type="EMBL" id="OC900445">
    <property type="protein sequence ID" value="CAD7649041.1"/>
    <property type="molecule type" value="Genomic_DNA"/>
</dbReference>
<name>A0A7R9QLC4_9ACAR</name>
<evidence type="ECO:0000313" key="3">
    <source>
        <dbReference type="EMBL" id="CAD7649046.1"/>
    </source>
</evidence>
<dbReference type="AlphaFoldDB" id="A0A7R9QLC4"/>
<dbReference type="GO" id="GO:0005737">
    <property type="term" value="C:cytoplasm"/>
    <property type="evidence" value="ECO:0007669"/>
    <property type="project" value="TreeGrafter"/>
</dbReference>
<dbReference type="Pfam" id="PF23554">
    <property type="entry name" value="TPR_DOCK"/>
    <property type="match status" value="2"/>
</dbReference>
<protein>
    <recommendedName>
        <fullName evidence="1">Dedicator of cytokinesis TPR repeats region domain-containing protein</fullName>
    </recommendedName>
</protein>
<dbReference type="EMBL" id="OC900463">
    <property type="protein sequence ID" value="CAD7649046.1"/>
    <property type="molecule type" value="Genomic_DNA"/>
</dbReference>
<dbReference type="GO" id="GO:0005085">
    <property type="term" value="F:guanyl-nucleotide exchange factor activity"/>
    <property type="evidence" value="ECO:0007669"/>
    <property type="project" value="InterPro"/>
</dbReference>
<feature type="domain" description="Dedicator of cytokinesis TPR repeats region" evidence="1">
    <location>
        <begin position="198"/>
        <end position="230"/>
    </location>
</feature>
<dbReference type="Proteomes" id="UP000759131">
    <property type="component" value="Unassembled WGS sequence"/>
</dbReference>
<dbReference type="GO" id="GO:0016477">
    <property type="term" value="P:cell migration"/>
    <property type="evidence" value="ECO:0007669"/>
    <property type="project" value="TreeGrafter"/>
</dbReference>
<dbReference type="InterPro" id="IPR026791">
    <property type="entry name" value="DOCK"/>
</dbReference>